<dbReference type="InterPro" id="IPR022182">
    <property type="entry name" value="PstC_N"/>
</dbReference>
<evidence type="ECO:0000256" key="4">
    <source>
        <dbReference type="ARBA" id="ARBA00023136"/>
    </source>
</evidence>
<feature type="transmembrane region" description="Helical" evidence="5">
    <location>
        <begin position="278"/>
        <end position="298"/>
    </location>
</feature>
<dbReference type="PANTHER" id="PTHR42727:SF1">
    <property type="entry name" value="PHOSPHATE TRANSPORT SYSTEM PERMEASE"/>
    <property type="match status" value="1"/>
</dbReference>
<evidence type="ECO:0000313" key="8">
    <source>
        <dbReference type="EMBL" id="MBG0779501.1"/>
    </source>
</evidence>
<evidence type="ECO:0000256" key="1">
    <source>
        <dbReference type="ARBA" id="ARBA00004651"/>
    </source>
</evidence>
<name>A0A931CVH7_9BACT</name>
<dbReference type="InterPro" id="IPR000515">
    <property type="entry name" value="MetI-like"/>
</dbReference>
<comment type="function">
    <text evidence="6">Part of the binding-protein-dependent transport system for phosphate; probably responsible for the translocation of the substrate across the membrane.</text>
</comment>
<dbReference type="InterPro" id="IPR011864">
    <property type="entry name" value="Phosphate_PstC"/>
</dbReference>
<feature type="transmembrane region" description="Helical" evidence="5">
    <location>
        <begin position="360"/>
        <end position="380"/>
    </location>
</feature>
<keyword evidence="6" id="KW-0592">Phosphate transport</keyword>
<dbReference type="Pfam" id="PF12501">
    <property type="entry name" value="DUF3708"/>
    <property type="match status" value="1"/>
</dbReference>
<evidence type="ECO:0000313" key="9">
    <source>
        <dbReference type="Proteomes" id="UP000706172"/>
    </source>
</evidence>
<comment type="caution">
    <text evidence="8">The sequence shown here is derived from an EMBL/GenBank/DDBJ whole genome shotgun (WGS) entry which is preliminary data.</text>
</comment>
<dbReference type="Gene3D" id="1.10.3720.10">
    <property type="entry name" value="MetI-like"/>
    <property type="match status" value="1"/>
</dbReference>
<evidence type="ECO:0000256" key="2">
    <source>
        <dbReference type="ARBA" id="ARBA00022692"/>
    </source>
</evidence>
<dbReference type="Pfam" id="PF00528">
    <property type="entry name" value="BPD_transp_1"/>
    <property type="match status" value="1"/>
</dbReference>
<feature type="transmembrane region" description="Helical" evidence="5">
    <location>
        <begin position="310"/>
        <end position="330"/>
    </location>
</feature>
<keyword evidence="4 5" id="KW-0472">Membrane</keyword>
<dbReference type="NCBIfam" id="TIGR02138">
    <property type="entry name" value="phosphate_pstC"/>
    <property type="match status" value="1"/>
</dbReference>
<dbReference type="GO" id="GO:0005886">
    <property type="term" value="C:plasma membrane"/>
    <property type="evidence" value="ECO:0007669"/>
    <property type="project" value="UniProtKB-SubCell"/>
</dbReference>
<dbReference type="Proteomes" id="UP000706172">
    <property type="component" value="Unassembled WGS sequence"/>
</dbReference>
<feature type="transmembrane region" description="Helical" evidence="5">
    <location>
        <begin position="133"/>
        <end position="150"/>
    </location>
</feature>
<comment type="similarity">
    <text evidence="6">Belongs to the binding-protein-dependent transport system permease family. CysTW subfamily.</text>
</comment>
<feature type="domain" description="ABC transmembrane type-1" evidence="7">
    <location>
        <begin position="235"/>
        <end position="451"/>
    </location>
</feature>
<feature type="transmembrane region" description="Helical" evidence="5">
    <location>
        <begin position="234"/>
        <end position="258"/>
    </location>
</feature>
<evidence type="ECO:0000256" key="6">
    <source>
        <dbReference type="RuleBase" id="RU363054"/>
    </source>
</evidence>
<evidence type="ECO:0000259" key="7">
    <source>
        <dbReference type="PROSITE" id="PS50928"/>
    </source>
</evidence>
<comment type="subcellular location">
    <subcellularLocation>
        <location evidence="1 5">Cell membrane</location>
        <topology evidence="1 5">Multi-pass membrane protein</topology>
    </subcellularLocation>
</comment>
<dbReference type="PROSITE" id="PS50928">
    <property type="entry name" value="ABC_TM1"/>
    <property type="match status" value="1"/>
</dbReference>
<keyword evidence="6" id="KW-1003">Cell membrane</keyword>
<feature type="transmembrane region" description="Helical" evidence="5">
    <location>
        <begin position="431"/>
        <end position="455"/>
    </location>
</feature>
<organism evidence="8 9">
    <name type="scientific">Desulfotignum balticum</name>
    <dbReference type="NCBI Taxonomy" id="115781"/>
    <lineage>
        <taxon>Bacteria</taxon>
        <taxon>Pseudomonadati</taxon>
        <taxon>Thermodesulfobacteriota</taxon>
        <taxon>Desulfobacteria</taxon>
        <taxon>Desulfobacterales</taxon>
        <taxon>Desulfobacteraceae</taxon>
        <taxon>Desulfotignum</taxon>
    </lineage>
</organism>
<dbReference type="GO" id="GO:0005315">
    <property type="term" value="F:phosphate transmembrane transporter activity"/>
    <property type="evidence" value="ECO:0007669"/>
    <property type="project" value="InterPro"/>
</dbReference>
<keyword evidence="2 5" id="KW-0812">Transmembrane</keyword>
<evidence type="ECO:0000256" key="3">
    <source>
        <dbReference type="ARBA" id="ARBA00022989"/>
    </source>
</evidence>
<protein>
    <recommendedName>
        <fullName evidence="6">Phosphate transport system permease protein</fullName>
    </recommendedName>
</protein>
<dbReference type="AlphaFoldDB" id="A0A931CVH7"/>
<accession>A0A931CVH7</accession>
<dbReference type="EMBL" id="JACCQK010000337">
    <property type="protein sequence ID" value="MBG0779501.1"/>
    <property type="molecule type" value="Genomic_DNA"/>
</dbReference>
<feature type="transmembrane region" description="Helical" evidence="5">
    <location>
        <begin position="170"/>
        <end position="192"/>
    </location>
</feature>
<evidence type="ECO:0000256" key="5">
    <source>
        <dbReference type="RuleBase" id="RU363032"/>
    </source>
</evidence>
<feature type="transmembrane region" description="Helical" evidence="5">
    <location>
        <begin position="45"/>
        <end position="65"/>
    </location>
</feature>
<dbReference type="GO" id="GO:0006817">
    <property type="term" value="P:phosphate ion transport"/>
    <property type="evidence" value="ECO:0007669"/>
    <property type="project" value="UniProtKB-KW"/>
</dbReference>
<keyword evidence="3 5" id="KW-1133">Transmembrane helix</keyword>
<dbReference type="SUPFAM" id="SSF161098">
    <property type="entry name" value="MetI-like"/>
    <property type="match status" value="1"/>
</dbReference>
<sequence length="463" mass="48914">MSSSNLLLVLLMLTTAGYYLGRKKAVAVAQATGRGQQTLHSRPTYYGALAALWCAVPALAIFVFWQAVGPTAITQLVVAGLPSDLQALPSDRLGLLMNDVKNLVHADIVSGEISVAIQAAADQYIRLQTLSHAALTVLVLVAGISGILWIQKRITPVLRARNHVESLVKYLLVACASIAIFTTIGIVLSVLYEAIRFFKVIPVHEFLFGLDWSPQMAIRADQVGSSGAFGAIPVFMGTLLISAIAMCVAVPIGLMSAIYLSEYADKRFRAVAKPLLEILAGIPTVVYGFFAALVVAPMIRNAGVTLGLDVSSESALAAGLVMGIMIIPFVSSLSDDVINAVPQSLRDGALGLGSTKSETIRLVVLPAALPGIVGGVLLAVSRAIGETMIVVMAAGLAANLTVNPLKTVTTVTVQIVTLLVGDQEFDSPKTLAAFALGLLLFVITLILNVIALVVVRKYREQYE</sequence>
<dbReference type="CDD" id="cd06261">
    <property type="entry name" value="TM_PBP2"/>
    <property type="match status" value="1"/>
</dbReference>
<dbReference type="InterPro" id="IPR035906">
    <property type="entry name" value="MetI-like_sf"/>
</dbReference>
<proteinExistence type="inferred from homology"/>
<keyword evidence="5" id="KW-0813">Transport</keyword>
<dbReference type="PANTHER" id="PTHR42727">
    <property type="entry name" value="PHOSPHATE TRANSPORT SYSTEM PERMEASE PROTEIN"/>
    <property type="match status" value="1"/>
</dbReference>
<gene>
    <name evidence="8" type="primary">pstC</name>
    <name evidence="8" type="ORF">H0S81_06200</name>
</gene>
<reference evidence="8" key="1">
    <citation type="submission" date="2020-07" db="EMBL/GenBank/DDBJ databases">
        <title>Severe corrosion of carbon steel in oil field produced water can be linked to methanogenic archaea containing a special type of NiFe hydrogenase.</title>
        <authorList>
            <person name="Lahme S."/>
            <person name="Mand J."/>
            <person name="Longwell J."/>
            <person name="Smith R."/>
            <person name="Enning D."/>
        </authorList>
    </citation>
    <scope>NUCLEOTIDE SEQUENCE</scope>
    <source>
        <strain evidence="8">MIC098Bin6</strain>
    </source>
</reference>